<organism evidence="1 2">
    <name type="scientific">Rothia mucilaginosa</name>
    <dbReference type="NCBI Taxonomy" id="43675"/>
    <lineage>
        <taxon>Bacteria</taxon>
        <taxon>Bacillati</taxon>
        <taxon>Actinomycetota</taxon>
        <taxon>Actinomycetes</taxon>
        <taxon>Micrococcales</taxon>
        <taxon>Micrococcaceae</taxon>
        <taxon>Rothia</taxon>
    </lineage>
</organism>
<proteinExistence type="predicted"/>
<gene>
    <name evidence="1" type="ORF">CO690_03485</name>
</gene>
<sequence>MTTHSSNTPEPQTTPLAARIRLAHAYFQRIADMHSIDILHVKGYAFSQEIYRKGRYSSDADLLVRPSHVDRFVEILLADGWRIQAHFETGSVFEHAMTLYHASWGLTDIHRFFPGLGRHGDYEKAFDRIWAARKTRMIAHRPCTVPSDLDARLLVVLHRARAASRYSADINYLVSLLSYSDWQRLRARAEELDSSLAYSAAMGGLEQYRDDRDYLLWLSVSQDVPHYIQWIGRLQSASTLHDKLRTLKNIFFVNKDHLAMQLGRTPTKAEIRAKFFERFGIKVKK</sequence>
<dbReference type="AlphaFoldDB" id="A0A291DHQ0"/>
<dbReference type="RefSeq" id="WP_049356079.1">
    <property type="nucleotide sequence ID" value="NZ_CAUUYP010000011.1"/>
</dbReference>
<evidence type="ECO:0000313" key="2">
    <source>
        <dbReference type="Proteomes" id="UP000218628"/>
    </source>
</evidence>
<dbReference type="Proteomes" id="UP000218628">
    <property type="component" value="Chromosome"/>
</dbReference>
<protein>
    <recommendedName>
        <fullName evidence="3">Nucleotidyltransferase family protein</fullName>
    </recommendedName>
</protein>
<evidence type="ECO:0000313" key="1">
    <source>
        <dbReference type="EMBL" id="ATF63937.1"/>
    </source>
</evidence>
<accession>A0A291DHQ0</accession>
<reference evidence="2" key="1">
    <citation type="submission" date="2017-09" db="EMBL/GenBank/DDBJ databases">
        <title>FDA dAtabase for Regulatory Grade micrObial Sequences (FDA-ARGOS): Supporting development and validation of Infectious Disease Dx tests.</title>
        <authorList>
            <person name="Minogue T."/>
            <person name="Wolcott M."/>
            <person name="Wasieloski L."/>
            <person name="Aguilar W."/>
            <person name="Moore D."/>
            <person name="Tallon L."/>
            <person name="Sadzewicz L."/>
            <person name="Ott S."/>
            <person name="Zhao X."/>
            <person name="Nagaraj S."/>
            <person name="Vavikolanu K."/>
            <person name="Aluvathingal J."/>
            <person name="Nadendla S."/>
            <person name="Sichtig H."/>
        </authorList>
    </citation>
    <scope>NUCLEOTIDE SEQUENCE [LARGE SCALE GENOMIC DNA]</scope>
    <source>
        <strain evidence="2">FDAARGOS_369</strain>
    </source>
</reference>
<name>A0A291DHQ0_9MICC</name>
<evidence type="ECO:0008006" key="3">
    <source>
        <dbReference type="Google" id="ProtNLM"/>
    </source>
</evidence>
<dbReference type="InterPro" id="IPR039498">
    <property type="entry name" value="NTP_transf_5"/>
</dbReference>
<dbReference type="Pfam" id="PF14907">
    <property type="entry name" value="NTP_transf_5"/>
    <property type="match status" value="1"/>
</dbReference>
<dbReference type="EMBL" id="CP023510">
    <property type="protein sequence ID" value="ATF63937.1"/>
    <property type="molecule type" value="Genomic_DNA"/>
</dbReference>